<protein>
    <submittedName>
        <fullName evidence="3">Uncharacterized protein</fullName>
    </submittedName>
</protein>
<feature type="region of interest" description="Disordered" evidence="2">
    <location>
        <begin position="1153"/>
        <end position="1175"/>
    </location>
</feature>
<feature type="coiled-coil region" evidence="1">
    <location>
        <begin position="667"/>
        <end position="694"/>
    </location>
</feature>
<evidence type="ECO:0000313" key="3">
    <source>
        <dbReference type="EMBL" id="KAF4635037.1"/>
    </source>
</evidence>
<comment type="caution">
    <text evidence="3">The sequence shown here is derived from an EMBL/GenBank/DDBJ whole genome shotgun (WGS) entry which is preliminary data.</text>
</comment>
<gene>
    <name evidence="3" type="ORF">G7Y89_g3072</name>
</gene>
<reference evidence="3 4" key="1">
    <citation type="submission" date="2020-03" db="EMBL/GenBank/DDBJ databases">
        <title>Draft Genome Sequence of Cudoniella acicularis.</title>
        <authorList>
            <person name="Buettner E."/>
            <person name="Kellner H."/>
        </authorList>
    </citation>
    <scope>NUCLEOTIDE SEQUENCE [LARGE SCALE GENOMIC DNA]</scope>
    <source>
        <strain evidence="3 4">DSM 108380</strain>
    </source>
</reference>
<feature type="region of interest" description="Disordered" evidence="2">
    <location>
        <begin position="934"/>
        <end position="958"/>
    </location>
</feature>
<feature type="compositionally biased region" description="Basic and acidic residues" evidence="2">
    <location>
        <begin position="184"/>
        <end position="200"/>
    </location>
</feature>
<proteinExistence type="predicted"/>
<organism evidence="3 4">
    <name type="scientific">Cudoniella acicularis</name>
    <dbReference type="NCBI Taxonomy" id="354080"/>
    <lineage>
        <taxon>Eukaryota</taxon>
        <taxon>Fungi</taxon>
        <taxon>Dikarya</taxon>
        <taxon>Ascomycota</taxon>
        <taxon>Pezizomycotina</taxon>
        <taxon>Leotiomycetes</taxon>
        <taxon>Helotiales</taxon>
        <taxon>Tricladiaceae</taxon>
        <taxon>Cudoniella</taxon>
    </lineage>
</organism>
<dbReference type="EMBL" id="JAAMPI010000145">
    <property type="protein sequence ID" value="KAF4635037.1"/>
    <property type="molecule type" value="Genomic_DNA"/>
</dbReference>
<name>A0A8H4W5X9_9HELO</name>
<sequence>MADPRDARIKELEDMVQMMQREIKPGETKAKPLLAAVNKARKHRAFLYDTMRALHTRIASGNDEDRREAIDAFGSMLKRYSGEDSIDNNSDTLDKVYGELLAYERERTVFHRSRARNLRAERDYAHIEITQAEEFIQALHDQDQYSLDEARQVIGHLLSKFADTTRKLDYRTQRIRIPLDPIDPNDHSDQTDIDKDIAPFEARTGRTVEEIEANLDLARERFEDALEFQERSSQPSDKSPDQLKRCEDEFQKGKERALKAEFELANATATNETLRNRSASYLQSVVDLRKLNDDLNKRIKELKALAQTREPAPPLVGREISLDKANTHLRLTIGNHLREENRLRDENKKLNEQIKKLEVEVQQTAEKLKGKLKKLTDEFIASLKGSNVKGWKQSDIDAVLKRLNDIPNDNFKELQRAASDNERLRRAVVKIIPVPDDFNTTLRNIKEIVEIFEKLRRAMSSVDRAPRELVAMLVTVDNKLNAFGVTLQFLARGMSVENYQAYCADWQDAHLLVENLVASASREDVDMLELRRQLQDLATHMAAESQYANRLKDDDAFEKRFGDDSDDVDSARDSQSLKPAKEKSKTITNQLYQQLRDQFEAFATSFEGRLEQISDQCEDLTLRHAEGRGDPTVEEAKKQYHDMTMIKRAWNGELNRDEEMTHLQGVLRRTQIELERLRTLFREQEVREDELLQQLSWWNITAGEDARGGILLTTDPNSIGVVAAQGPQPTFDPVKATTDLKQRLKDAQDNCKEKTTVLEARIRELEKQLEEARGPDPRQTEKRLAKDVDAYLRQIASLQSQLQRAEDDCDREKRKIHNELRDKYNKELQRLQDLREKDETEIENYRDIIDDLENRLQAADDQLKDAEEAITRVGLDDDNADHDDADADNNNNMVAALQRQLKEAKEKCDKEKEVLSARIQTYRTRIHDFIQQANDAEQKDTEESLEDSNAEADENDTDARVAALQRELKEAEENFEKEKKRLDEQKQDLDKKMLKLSKQFTEAKKNCEKEKAALKAQISRLETQLQENASSNDDIRNRQVEALREQVDNLAERFADLESANVEDFYNQYSFSKEPISEEEHGGTPETPVSIGIRNVIQDLRRLQRAFNALLSDGRIRGLGDEDNSPVVYTPAATGDNEDNTTLMLEDTMADVDDENENESEDEDVGPAPKEPKTLEEANQRIEELTTENDSLIADIEALNQTIANTQAQLNAIGDSSGKGKSSDENKKLRDLIRSLEWQISNLQAELRLCMPSFLPPFSPLPFQLPKAKHNKKKS</sequence>
<keyword evidence="4" id="KW-1185">Reference proteome</keyword>
<accession>A0A8H4W5X9</accession>
<evidence type="ECO:0000256" key="2">
    <source>
        <dbReference type="SAM" id="MobiDB-lite"/>
    </source>
</evidence>
<feature type="compositionally biased region" description="Acidic residues" evidence="2">
    <location>
        <begin position="1153"/>
        <end position="1165"/>
    </location>
</feature>
<dbReference type="PANTHER" id="PTHR23159:SF31">
    <property type="entry name" value="CENTROSOME-ASSOCIATED PROTEIN CEP250 ISOFORM X1"/>
    <property type="match status" value="1"/>
</dbReference>
<evidence type="ECO:0000313" key="4">
    <source>
        <dbReference type="Proteomes" id="UP000566819"/>
    </source>
</evidence>
<feature type="compositionally biased region" description="Acidic residues" evidence="2">
    <location>
        <begin position="943"/>
        <end position="956"/>
    </location>
</feature>
<feature type="region of interest" description="Disordered" evidence="2">
    <location>
        <begin position="179"/>
        <end position="200"/>
    </location>
</feature>
<feature type="coiled-coil region" evidence="1">
    <location>
        <begin position="257"/>
        <end position="308"/>
    </location>
</feature>
<feature type="coiled-coil region" evidence="1">
    <location>
        <begin position="1175"/>
        <end position="1246"/>
    </location>
</feature>
<dbReference type="PANTHER" id="PTHR23159">
    <property type="entry name" value="CENTROSOMAL PROTEIN 2"/>
    <property type="match status" value="1"/>
</dbReference>
<feature type="region of interest" description="Disordered" evidence="2">
    <location>
        <begin position="562"/>
        <end position="585"/>
    </location>
</feature>
<feature type="coiled-coil region" evidence="1">
    <location>
        <begin position="333"/>
        <end position="378"/>
    </location>
</feature>
<evidence type="ECO:0000256" key="1">
    <source>
        <dbReference type="SAM" id="Coils"/>
    </source>
</evidence>
<dbReference type="AlphaFoldDB" id="A0A8H4W5X9"/>
<dbReference type="Proteomes" id="UP000566819">
    <property type="component" value="Unassembled WGS sequence"/>
</dbReference>
<keyword evidence="1" id="KW-0175">Coiled coil</keyword>